<dbReference type="EMBL" id="MAYW01000138">
    <property type="protein sequence ID" value="ODS31171.1"/>
    <property type="molecule type" value="Genomic_DNA"/>
</dbReference>
<dbReference type="SUPFAM" id="SSF56112">
    <property type="entry name" value="Protein kinase-like (PK-like)"/>
    <property type="match status" value="1"/>
</dbReference>
<dbReference type="Gene3D" id="1.10.510.10">
    <property type="entry name" value="Transferase(Phosphotransferase) domain 1"/>
    <property type="match status" value="1"/>
</dbReference>
<dbReference type="SMART" id="SM00220">
    <property type="entry name" value="S_TKc"/>
    <property type="match status" value="1"/>
</dbReference>
<dbReference type="GO" id="GO:0005524">
    <property type="term" value="F:ATP binding"/>
    <property type="evidence" value="ECO:0007669"/>
    <property type="project" value="InterPro"/>
</dbReference>
<reference evidence="2 3" key="1">
    <citation type="submission" date="2016-07" db="EMBL/GenBank/DDBJ databases">
        <title>Draft genome of Scalindua rubra, obtained from a brine-seawater interface in the Red Sea, sheds light on salt adaptation in anammox bacteria.</title>
        <authorList>
            <person name="Speth D.R."/>
            <person name="Lagkouvardos I."/>
            <person name="Wang Y."/>
            <person name="Qian P.-Y."/>
            <person name="Dutilh B.E."/>
            <person name="Jetten M.S."/>
        </authorList>
    </citation>
    <scope>NUCLEOTIDE SEQUENCE [LARGE SCALE GENOMIC DNA]</scope>
    <source>
        <strain evidence="2">BSI-1</strain>
    </source>
</reference>
<organism evidence="2 3">
    <name type="scientific">Candidatus Scalindua rubra</name>
    <dbReference type="NCBI Taxonomy" id="1872076"/>
    <lineage>
        <taxon>Bacteria</taxon>
        <taxon>Pseudomonadati</taxon>
        <taxon>Planctomycetota</taxon>
        <taxon>Candidatus Brocadiia</taxon>
        <taxon>Candidatus Brocadiales</taxon>
        <taxon>Candidatus Scalinduaceae</taxon>
        <taxon>Candidatus Scalindua</taxon>
    </lineage>
</organism>
<dbReference type="Pfam" id="PF00069">
    <property type="entry name" value="Pkinase"/>
    <property type="match status" value="1"/>
</dbReference>
<name>A0A1E3X6E3_9BACT</name>
<evidence type="ECO:0000313" key="2">
    <source>
        <dbReference type="EMBL" id="ODS31171.1"/>
    </source>
</evidence>
<proteinExistence type="predicted"/>
<dbReference type="InterPro" id="IPR000719">
    <property type="entry name" value="Prot_kinase_dom"/>
</dbReference>
<feature type="domain" description="Protein kinase" evidence="1">
    <location>
        <begin position="48"/>
        <end position="338"/>
    </location>
</feature>
<dbReference type="Proteomes" id="UP000094056">
    <property type="component" value="Unassembled WGS sequence"/>
</dbReference>
<dbReference type="PANTHER" id="PTHR44329">
    <property type="entry name" value="SERINE/THREONINE-PROTEIN KINASE TNNI3K-RELATED"/>
    <property type="match status" value="1"/>
</dbReference>
<dbReference type="PANTHER" id="PTHR44329:SF214">
    <property type="entry name" value="PROTEIN KINASE DOMAIN-CONTAINING PROTEIN"/>
    <property type="match status" value="1"/>
</dbReference>
<dbReference type="GO" id="GO:0004674">
    <property type="term" value="F:protein serine/threonine kinase activity"/>
    <property type="evidence" value="ECO:0007669"/>
    <property type="project" value="UniProtKB-EC"/>
</dbReference>
<keyword evidence="2" id="KW-0808">Transferase</keyword>
<sequence length="338" mass="37642">MEIFDRIRKGSKKGADWPDEASKEAEEYLQKKKAIKLPWRYGDSLGDDFKVIALRAGGAGAVFFVESTRFGKRRYAAKTLHGFLKEDYLNQPTNVQKDVADKFLEEALPWFEMGQHANIVSANLLNRVNHPETRRTVPFVFSELIQGGDLRTYLKLTKREENNPPVSPFNKGGGRGILPPLVKGGKGGLGKIAKDALEVALQICHGLIHAYNHGIRAHKDLKPENIMRTGDSIIKVSDFGAGMIYTPGYAAPEQIKADTGIDHCADQFARLLKAATVTHCGDQFPKVYVEDGTINHRADQFAIGIILLEMLKGSHPFPEIIMMARDDREAERFVEEGV</sequence>
<dbReference type="InterPro" id="IPR051681">
    <property type="entry name" value="Ser/Thr_Kinases-Pseudokinases"/>
</dbReference>
<keyword evidence="2" id="KW-0418">Kinase</keyword>
<accession>A0A1E3X6E3</accession>
<dbReference type="AlphaFoldDB" id="A0A1E3X6E3"/>
<evidence type="ECO:0000259" key="1">
    <source>
        <dbReference type="PROSITE" id="PS50011"/>
    </source>
</evidence>
<comment type="caution">
    <text evidence="2">The sequence shown here is derived from an EMBL/GenBank/DDBJ whole genome shotgun (WGS) entry which is preliminary data.</text>
</comment>
<evidence type="ECO:0000313" key="3">
    <source>
        <dbReference type="Proteomes" id="UP000094056"/>
    </source>
</evidence>
<gene>
    <name evidence="2" type="primary">pknB</name>
    <name evidence="2" type="ORF">SCARUB_03714</name>
</gene>
<dbReference type="InterPro" id="IPR011009">
    <property type="entry name" value="Kinase-like_dom_sf"/>
</dbReference>
<dbReference type="EC" id="2.7.11.1" evidence="2"/>
<dbReference type="PROSITE" id="PS50011">
    <property type="entry name" value="PROTEIN_KINASE_DOM"/>
    <property type="match status" value="1"/>
</dbReference>
<protein>
    <submittedName>
        <fullName evidence="2">Serine/threonine-protein kinase PknB</fullName>
        <ecNumber evidence="2">2.7.11.1</ecNumber>
    </submittedName>
</protein>